<evidence type="ECO:0000313" key="2">
    <source>
        <dbReference type="EMBL" id="VDD35797.1"/>
    </source>
</evidence>
<accession>A0A3P6DVY1</accession>
<feature type="region of interest" description="Disordered" evidence="1">
    <location>
        <begin position="1"/>
        <end position="58"/>
    </location>
</feature>
<reference evidence="2" key="1">
    <citation type="submission" date="2018-11" db="EMBL/GenBank/DDBJ databases">
        <authorList>
            <consortium name="Genoscope - CEA"/>
            <person name="William W."/>
        </authorList>
    </citation>
    <scope>NUCLEOTIDE SEQUENCE</scope>
</reference>
<organism evidence="2">
    <name type="scientific">Brassica oleracea</name>
    <name type="common">Wild cabbage</name>
    <dbReference type="NCBI Taxonomy" id="3712"/>
    <lineage>
        <taxon>Eukaryota</taxon>
        <taxon>Viridiplantae</taxon>
        <taxon>Streptophyta</taxon>
        <taxon>Embryophyta</taxon>
        <taxon>Tracheophyta</taxon>
        <taxon>Spermatophyta</taxon>
        <taxon>Magnoliopsida</taxon>
        <taxon>eudicotyledons</taxon>
        <taxon>Gunneridae</taxon>
        <taxon>Pentapetalae</taxon>
        <taxon>rosids</taxon>
        <taxon>malvids</taxon>
        <taxon>Brassicales</taxon>
        <taxon>Brassicaceae</taxon>
        <taxon>Brassiceae</taxon>
        <taxon>Brassica</taxon>
    </lineage>
</organism>
<dbReference type="EMBL" id="LR031876">
    <property type="protein sequence ID" value="VDD35797.1"/>
    <property type="molecule type" value="Genomic_DNA"/>
</dbReference>
<proteinExistence type="predicted"/>
<feature type="compositionally biased region" description="Low complexity" evidence="1">
    <location>
        <begin position="21"/>
        <end position="46"/>
    </location>
</feature>
<evidence type="ECO:0000256" key="1">
    <source>
        <dbReference type="SAM" id="MobiDB-lite"/>
    </source>
</evidence>
<gene>
    <name evidence="2" type="ORF">BOLC7T41357H</name>
</gene>
<sequence>MGKAACCHQESSPEPPHARTSSSSSSPSTAAQDEAVAADRAAIEARMSPHAPPEVSPLRAREVHAPPPEIVATAFAAGKLRLRRR</sequence>
<dbReference type="AlphaFoldDB" id="A0A3P6DVY1"/>
<name>A0A3P6DVY1_BRAOL</name>
<protein>
    <submittedName>
        <fullName evidence="2">Uncharacterized protein</fullName>
    </submittedName>
</protein>